<sequence>MRSPPSVEAARPGACPGCGAASRPPGAGLGLHGHGLRERQLRGPPTVDAASTTQVVVCRRYRCVGCGAVILVVPRGVAPRKHYGHAAIAFALALWALAGQSAPAVRRRVCAWPVTGAAATGWRTLRVWADAARVTLGLADRRAAAARAAQIAAGRAPPLIAGPVWELAYAGGAAMA</sequence>
<organism evidence="1">
    <name type="scientific">Eiseniibacteriota bacterium</name>
    <dbReference type="NCBI Taxonomy" id="2212470"/>
    <lineage>
        <taxon>Bacteria</taxon>
        <taxon>Candidatus Eiseniibacteriota</taxon>
    </lineage>
</organism>
<evidence type="ECO:0000313" key="1">
    <source>
        <dbReference type="EMBL" id="HGZ42714.1"/>
    </source>
</evidence>
<dbReference type="AlphaFoldDB" id="A0A832I102"/>
<protein>
    <submittedName>
        <fullName evidence="1">Uncharacterized protein</fullName>
    </submittedName>
</protein>
<gene>
    <name evidence="1" type="ORF">ENR23_04680</name>
</gene>
<dbReference type="EMBL" id="DSQF01000010">
    <property type="protein sequence ID" value="HGZ42714.1"/>
    <property type="molecule type" value="Genomic_DNA"/>
</dbReference>
<name>A0A832I102_UNCEI</name>
<comment type="caution">
    <text evidence="1">The sequence shown here is derived from an EMBL/GenBank/DDBJ whole genome shotgun (WGS) entry which is preliminary data.</text>
</comment>
<proteinExistence type="predicted"/>
<accession>A0A832I102</accession>
<reference evidence="1" key="1">
    <citation type="journal article" date="2020" name="mSystems">
        <title>Genome- and Community-Level Interaction Insights into Carbon Utilization and Element Cycling Functions of Hydrothermarchaeota in Hydrothermal Sediment.</title>
        <authorList>
            <person name="Zhou Z."/>
            <person name="Liu Y."/>
            <person name="Xu W."/>
            <person name="Pan J."/>
            <person name="Luo Z.H."/>
            <person name="Li M."/>
        </authorList>
    </citation>
    <scope>NUCLEOTIDE SEQUENCE [LARGE SCALE GENOMIC DNA]</scope>
    <source>
        <strain evidence="1">SpSt-381</strain>
    </source>
</reference>